<proteinExistence type="predicted"/>
<gene>
    <name evidence="1" type="ORF">ENT72_02815</name>
</gene>
<accession>A0A7C4RYP7</accession>
<name>A0A7C4RYP7_FERPE</name>
<sequence>MNLEINFSWLADRIIDFLKTYDFEMVMGELSNGNGFQIIAYGSRILRTRECIEITVEGTVSDFTVDFNFKERTDGLKSIFMLTMIGFGYSLLQKLKTEEALLKREEEFWKYLDRILAQTPIL</sequence>
<organism evidence="1">
    <name type="scientific">Fervidobacterium pennivorans</name>
    <dbReference type="NCBI Taxonomy" id="93466"/>
    <lineage>
        <taxon>Bacteria</taxon>
        <taxon>Thermotogati</taxon>
        <taxon>Thermotogota</taxon>
        <taxon>Thermotogae</taxon>
        <taxon>Thermotogales</taxon>
        <taxon>Fervidobacteriaceae</taxon>
        <taxon>Fervidobacterium</taxon>
    </lineage>
</organism>
<reference evidence="1" key="1">
    <citation type="journal article" date="2020" name="mSystems">
        <title>Genome- and Community-Level Interaction Insights into Carbon Utilization and Element Cycling Functions of Hydrothermarchaeota in Hydrothermal Sediment.</title>
        <authorList>
            <person name="Zhou Z."/>
            <person name="Liu Y."/>
            <person name="Xu W."/>
            <person name="Pan J."/>
            <person name="Luo Z.H."/>
            <person name="Li M."/>
        </authorList>
    </citation>
    <scope>NUCLEOTIDE SEQUENCE [LARGE SCALE GENOMIC DNA]</scope>
    <source>
        <strain evidence="1">SpSt-604</strain>
    </source>
</reference>
<comment type="caution">
    <text evidence="1">The sequence shown here is derived from an EMBL/GenBank/DDBJ whole genome shotgun (WGS) entry which is preliminary data.</text>
</comment>
<dbReference type="AlphaFoldDB" id="A0A7C4RYP7"/>
<protein>
    <submittedName>
        <fullName evidence="1">Uncharacterized protein</fullName>
    </submittedName>
</protein>
<evidence type="ECO:0000313" key="1">
    <source>
        <dbReference type="EMBL" id="HGU41841.1"/>
    </source>
</evidence>
<dbReference type="EMBL" id="DSZT01000083">
    <property type="protein sequence ID" value="HGU41841.1"/>
    <property type="molecule type" value="Genomic_DNA"/>
</dbReference>